<dbReference type="Proteomes" id="UP000073492">
    <property type="component" value="Unassembled WGS sequence"/>
</dbReference>
<protein>
    <submittedName>
        <fullName evidence="2">Uncharacterized protein</fullName>
    </submittedName>
</protein>
<dbReference type="AlphaFoldDB" id="A0A139I6T5"/>
<evidence type="ECO:0000313" key="2">
    <source>
        <dbReference type="EMBL" id="KXT10461.1"/>
    </source>
</evidence>
<proteinExistence type="predicted"/>
<dbReference type="EMBL" id="LFZO01000260">
    <property type="protein sequence ID" value="KXT10461.1"/>
    <property type="molecule type" value="Genomic_DNA"/>
</dbReference>
<accession>A0A139I6T5</accession>
<organism evidence="2 3">
    <name type="scientific">Pseudocercospora musae</name>
    <dbReference type="NCBI Taxonomy" id="113226"/>
    <lineage>
        <taxon>Eukaryota</taxon>
        <taxon>Fungi</taxon>
        <taxon>Dikarya</taxon>
        <taxon>Ascomycota</taxon>
        <taxon>Pezizomycotina</taxon>
        <taxon>Dothideomycetes</taxon>
        <taxon>Dothideomycetidae</taxon>
        <taxon>Mycosphaerellales</taxon>
        <taxon>Mycosphaerellaceae</taxon>
        <taxon>Pseudocercospora</taxon>
    </lineage>
</organism>
<feature type="region of interest" description="Disordered" evidence="1">
    <location>
        <begin position="1"/>
        <end position="37"/>
    </location>
</feature>
<feature type="compositionally biased region" description="Basic and acidic residues" evidence="1">
    <location>
        <begin position="27"/>
        <end position="37"/>
    </location>
</feature>
<comment type="caution">
    <text evidence="2">The sequence shown here is derived from an EMBL/GenBank/DDBJ whole genome shotgun (WGS) entry which is preliminary data.</text>
</comment>
<gene>
    <name evidence="2" type="ORF">AC579_1847</name>
</gene>
<name>A0A139I6T5_9PEZI</name>
<reference evidence="2 3" key="1">
    <citation type="submission" date="2015-07" db="EMBL/GenBank/DDBJ databases">
        <title>Comparative genomics of the Sigatoka disease complex on banana suggests a link between parallel evolutionary changes in Pseudocercospora fijiensis and Pseudocercospora eumusae and increased virulence on the banana host.</title>
        <authorList>
            <person name="Chang T.-C."/>
            <person name="Salvucci A."/>
            <person name="Crous P.W."/>
            <person name="Stergiopoulos I."/>
        </authorList>
    </citation>
    <scope>NUCLEOTIDE SEQUENCE [LARGE SCALE GENOMIC DNA]</scope>
    <source>
        <strain evidence="2 3">CBS 116634</strain>
    </source>
</reference>
<evidence type="ECO:0000313" key="3">
    <source>
        <dbReference type="Proteomes" id="UP000073492"/>
    </source>
</evidence>
<keyword evidence="3" id="KW-1185">Reference proteome</keyword>
<evidence type="ECO:0000256" key="1">
    <source>
        <dbReference type="SAM" id="MobiDB-lite"/>
    </source>
</evidence>
<sequence length="169" mass="18755">MSGIMHKANRHASPAPGISDPNFAEIPSEHPSRVEKRDRKIAKVIGENSNANSSIDLVPLESSQFFDKRPRKAAAHNVDLSEPTLPAPSAFSRRQPLVSQQNISTRVDLYQTYRLGYMRFTSYITNANTTTAEISFDTPASTFFTTTRTNLRIRVAASATNSLKQATRD</sequence>